<dbReference type="GO" id="GO:0008887">
    <property type="term" value="F:glycerate kinase activity"/>
    <property type="evidence" value="ECO:0007669"/>
    <property type="project" value="InterPro"/>
</dbReference>
<feature type="domain" description="MOFRL" evidence="1">
    <location>
        <begin position="345"/>
        <end position="449"/>
    </location>
</feature>
<keyword evidence="3" id="KW-0808">Transferase</keyword>
<accession>A0A285NU37</accession>
<name>A0A285NU37_NATPI</name>
<dbReference type="Pfam" id="PF05161">
    <property type="entry name" value="MOFRL"/>
    <property type="match status" value="1"/>
</dbReference>
<dbReference type="Gene3D" id="3.40.1480.10">
    <property type="entry name" value="MOFRL domain"/>
    <property type="match status" value="1"/>
</dbReference>
<dbReference type="InterPro" id="IPR039760">
    <property type="entry name" value="MOFRL_protein"/>
</dbReference>
<dbReference type="PANTHER" id="PTHR12227:SF0">
    <property type="entry name" value="GLYCERATE KINASE"/>
    <property type="match status" value="1"/>
</dbReference>
<dbReference type="InterPro" id="IPR037035">
    <property type="entry name" value="GK-like_C_sf"/>
</dbReference>
<dbReference type="GO" id="GO:0005737">
    <property type="term" value="C:cytoplasm"/>
    <property type="evidence" value="ECO:0007669"/>
    <property type="project" value="TreeGrafter"/>
</dbReference>
<dbReference type="SUPFAM" id="SSF82544">
    <property type="entry name" value="GckA/TtuD-like"/>
    <property type="match status" value="1"/>
</dbReference>
<evidence type="ECO:0000259" key="1">
    <source>
        <dbReference type="Pfam" id="PF05161"/>
    </source>
</evidence>
<dbReference type="InterPro" id="IPR025286">
    <property type="entry name" value="MOFRL_assoc_dom"/>
</dbReference>
<dbReference type="Proteomes" id="UP000219453">
    <property type="component" value="Unassembled WGS sequence"/>
</dbReference>
<feature type="domain" description="MOFRL-associated" evidence="2">
    <location>
        <begin position="25"/>
        <end position="261"/>
    </location>
</feature>
<dbReference type="Pfam" id="PF13660">
    <property type="entry name" value="DUF4147"/>
    <property type="match status" value="1"/>
</dbReference>
<reference evidence="3 4" key="1">
    <citation type="submission" date="2017-09" db="EMBL/GenBank/DDBJ databases">
        <authorList>
            <person name="Ehlers B."/>
            <person name="Leendertz F.H."/>
        </authorList>
    </citation>
    <scope>NUCLEOTIDE SEQUENCE [LARGE SCALE GENOMIC DNA]</scope>
    <source>
        <strain evidence="3 4">DSM 27208</strain>
    </source>
</reference>
<dbReference type="Gene3D" id="3.40.50.10180">
    <property type="entry name" value="Glycerate kinase, MOFRL-like N-terminal domain"/>
    <property type="match status" value="1"/>
</dbReference>
<dbReference type="OrthoDB" id="10741at2157"/>
<dbReference type="InterPro" id="IPR007835">
    <property type="entry name" value="MOFRL"/>
</dbReference>
<protein>
    <submittedName>
        <fullName evidence="3">Glycerate 2-kinase</fullName>
    </submittedName>
</protein>
<sequence length="458" mass="46007">MDAPELSIERRANLAGSDARAAAIDCLVAGVEAAHPRRVVADALAVEDGELTVTPVAGDAATYDLGSYDNVLVLGGGNAAGHVAAALEPLLGEHLDGGAVVTDDPADTDQIEVLPGDHPVPSERGVESARRVLDLAERAGPDDLVLGCITGGGSALLPAPAGDLSLDHLRATTEALLASGAPIGEMNAVRKHLSASKGGQLARAASPATVVGLAISDVAGDDLGVIASGPFSPDPTSYDDALDVLGRYGVDAPEAVHSHLQAGADGERPETPTRGDAAFERTAVHVVASAHTALYAARDVASERGFAPMILSSRVRGEAQEAAKTHAAVAEEIAATGDPVEPPAIVLSGGETTVTLAEDHGEGGPNQEFVLSAALELDAPAVVAAVDTDGIDGATDAAGAIADEETVGSDGEISVSAAQAALNRNDAYPVLDDADALLRTGASGTNVNDLRAIVIERS</sequence>
<dbReference type="AlphaFoldDB" id="A0A285NU37"/>
<evidence type="ECO:0000313" key="3">
    <source>
        <dbReference type="EMBL" id="SNZ12443.1"/>
    </source>
</evidence>
<keyword evidence="3" id="KW-0418">Kinase</keyword>
<dbReference type="EMBL" id="OBEJ01000002">
    <property type="protein sequence ID" value="SNZ12443.1"/>
    <property type="molecule type" value="Genomic_DNA"/>
</dbReference>
<proteinExistence type="predicted"/>
<evidence type="ECO:0000259" key="2">
    <source>
        <dbReference type="Pfam" id="PF13660"/>
    </source>
</evidence>
<dbReference type="InterPro" id="IPR038614">
    <property type="entry name" value="GK_N_sf"/>
</dbReference>
<evidence type="ECO:0000313" key="4">
    <source>
        <dbReference type="Proteomes" id="UP000219453"/>
    </source>
</evidence>
<dbReference type="PANTHER" id="PTHR12227">
    <property type="entry name" value="GLYCERATE KINASE"/>
    <property type="match status" value="1"/>
</dbReference>
<keyword evidence="4" id="KW-1185">Reference proteome</keyword>
<organism evidence="3 4">
    <name type="scientific">Natronoarchaeum philippinense</name>
    <dbReference type="NCBI Taxonomy" id="558529"/>
    <lineage>
        <taxon>Archaea</taxon>
        <taxon>Methanobacteriati</taxon>
        <taxon>Methanobacteriota</taxon>
        <taxon>Stenosarchaea group</taxon>
        <taxon>Halobacteria</taxon>
        <taxon>Halobacteriales</taxon>
        <taxon>Natronoarchaeaceae</taxon>
    </lineage>
</organism>
<gene>
    <name evidence="3" type="ORF">SAMN06269185_1739</name>
</gene>
<dbReference type="RefSeq" id="WP_097008678.1">
    <property type="nucleotide sequence ID" value="NZ_OBEJ01000002.1"/>
</dbReference>